<evidence type="ECO:0000313" key="4">
    <source>
        <dbReference type="Proteomes" id="UP000298416"/>
    </source>
</evidence>
<organism evidence="3">
    <name type="scientific">Salvia splendens</name>
    <name type="common">Scarlet sage</name>
    <dbReference type="NCBI Taxonomy" id="180675"/>
    <lineage>
        <taxon>Eukaryota</taxon>
        <taxon>Viridiplantae</taxon>
        <taxon>Streptophyta</taxon>
        <taxon>Embryophyta</taxon>
        <taxon>Tracheophyta</taxon>
        <taxon>Spermatophyta</taxon>
        <taxon>Magnoliopsida</taxon>
        <taxon>eudicotyledons</taxon>
        <taxon>Gunneridae</taxon>
        <taxon>Pentapetalae</taxon>
        <taxon>asterids</taxon>
        <taxon>lamiids</taxon>
        <taxon>Lamiales</taxon>
        <taxon>Lamiaceae</taxon>
        <taxon>Nepetoideae</taxon>
        <taxon>Mentheae</taxon>
        <taxon>Salviinae</taxon>
        <taxon>Salvia</taxon>
        <taxon>Salvia subgen. Calosphace</taxon>
        <taxon>core Calosphace</taxon>
    </lineage>
</organism>
<keyword evidence="2" id="KW-0560">Oxidoreductase</keyword>
<comment type="similarity">
    <text evidence="1">Belongs to the short-chain dehydrogenases/reductases (SDR) family.</text>
</comment>
<protein>
    <recommendedName>
        <fullName evidence="5">Xanthoxin dehydrogenase</fullName>
    </recommendedName>
</protein>
<evidence type="ECO:0000313" key="3">
    <source>
        <dbReference type="EMBL" id="KAG6430598.1"/>
    </source>
</evidence>
<name>A0A8X8YDI8_SALSN</name>
<dbReference type="PANTHER" id="PTHR43180:SF37">
    <property type="entry name" value="TROPINONE REDUCTASE-LIKE 2"/>
    <property type="match status" value="1"/>
</dbReference>
<dbReference type="InterPro" id="IPR002347">
    <property type="entry name" value="SDR_fam"/>
</dbReference>
<dbReference type="GO" id="GO:0016491">
    <property type="term" value="F:oxidoreductase activity"/>
    <property type="evidence" value="ECO:0007669"/>
    <property type="project" value="UniProtKB-KW"/>
</dbReference>
<sequence>MKSLAVELGLHRIRANCVSPFGILTGIAARDEKAKLMFDGVMSAVGNLKGMILTAKDVAKAALYLASEEC</sequence>
<gene>
    <name evidence="3" type="ORF">SASPL_108668</name>
</gene>
<proteinExistence type="inferred from homology"/>
<comment type="caution">
    <text evidence="3">The sequence shown here is derived from an EMBL/GenBank/DDBJ whole genome shotgun (WGS) entry which is preliminary data.</text>
</comment>
<evidence type="ECO:0000256" key="2">
    <source>
        <dbReference type="ARBA" id="ARBA00023002"/>
    </source>
</evidence>
<dbReference type="Pfam" id="PF13561">
    <property type="entry name" value="adh_short_C2"/>
    <property type="match status" value="1"/>
</dbReference>
<dbReference type="AlphaFoldDB" id="A0A8X8YDI8"/>
<dbReference type="PANTHER" id="PTHR43180">
    <property type="entry name" value="3-OXOACYL-(ACYL-CARRIER-PROTEIN) REDUCTASE (AFU_ORTHOLOGUE AFUA_6G11210)"/>
    <property type="match status" value="1"/>
</dbReference>
<dbReference type="SUPFAM" id="SSF51735">
    <property type="entry name" value="NAD(P)-binding Rossmann-fold domains"/>
    <property type="match status" value="1"/>
</dbReference>
<dbReference type="Proteomes" id="UP000298416">
    <property type="component" value="Unassembled WGS sequence"/>
</dbReference>
<dbReference type="Gene3D" id="3.40.50.720">
    <property type="entry name" value="NAD(P)-binding Rossmann-like Domain"/>
    <property type="match status" value="1"/>
</dbReference>
<reference evidence="3" key="1">
    <citation type="submission" date="2018-01" db="EMBL/GenBank/DDBJ databases">
        <authorList>
            <person name="Mao J.F."/>
        </authorList>
    </citation>
    <scope>NUCLEOTIDE SEQUENCE</scope>
    <source>
        <strain evidence="3">Huo1</strain>
        <tissue evidence="3">Leaf</tissue>
    </source>
</reference>
<dbReference type="EMBL" id="PNBA02000003">
    <property type="protein sequence ID" value="KAG6430598.1"/>
    <property type="molecule type" value="Genomic_DNA"/>
</dbReference>
<evidence type="ECO:0008006" key="5">
    <source>
        <dbReference type="Google" id="ProtNLM"/>
    </source>
</evidence>
<dbReference type="InterPro" id="IPR036291">
    <property type="entry name" value="NAD(P)-bd_dom_sf"/>
</dbReference>
<keyword evidence="4" id="KW-1185">Reference proteome</keyword>
<reference evidence="3" key="2">
    <citation type="submission" date="2020-08" db="EMBL/GenBank/DDBJ databases">
        <title>Plant Genome Project.</title>
        <authorList>
            <person name="Zhang R.-G."/>
        </authorList>
    </citation>
    <scope>NUCLEOTIDE SEQUENCE</scope>
    <source>
        <strain evidence="3">Huo1</strain>
        <tissue evidence="3">Leaf</tissue>
    </source>
</reference>
<accession>A0A8X8YDI8</accession>
<evidence type="ECO:0000256" key="1">
    <source>
        <dbReference type="ARBA" id="ARBA00006484"/>
    </source>
</evidence>